<dbReference type="GO" id="GO:0005813">
    <property type="term" value="C:centrosome"/>
    <property type="evidence" value="ECO:0007669"/>
    <property type="project" value="Ensembl"/>
</dbReference>
<dbReference type="RGD" id="1563788">
    <property type="gene designation" value="Spmip4"/>
</dbReference>
<gene>
    <name evidence="2 4" type="primary">Spmip4</name>
</gene>
<reference evidence="2" key="3">
    <citation type="submission" date="2025-09" db="UniProtKB">
        <authorList>
            <consortium name="Ensembl"/>
        </authorList>
    </citation>
    <scope>IDENTIFICATION</scope>
    <source>
        <strain evidence="2">Brown Norway</strain>
    </source>
</reference>
<dbReference type="OMA" id="DFPKCVE"/>
<proteinExistence type="predicted"/>
<evidence type="ECO:0000256" key="1">
    <source>
        <dbReference type="SAM" id="MobiDB-lite"/>
    </source>
</evidence>
<protein>
    <submittedName>
        <fullName evidence="2">Sperm microtubule inner protein 4</fullName>
    </submittedName>
</protein>
<name>A0A8L2Q7D6_RAT</name>
<reference evidence="2" key="1">
    <citation type="submission" date="2024-01" db="EMBL/GenBank/DDBJ databases">
        <title>GRCr8: a new rat reference genome assembly contstructed from accurate long reads and long range scaffolding.</title>
        <authorList>
            <person name="Doris P.A."/>
            <person name="Kalbfleisch T."/>
            <person name="Li K."/>
            <person name="Howe K."/>
            <person name="Wood J."/>
        </authorList>
    </citation>
    <scope>NUCLEOTIDE SEQUENCE [LARGE SCALE GENOMIC DNA]</scope>
    <source>
        <strain evidence="2">Brown Norway</strain>
    </source>
</reference>
<dbReference type="Proteomes" id="UP000002494">
    <property type="component" value="Chromosome 4"/>
</dbReference>
<reference evidence="2" key="2">
    <citation type="submission" date="2025-08" db="UniProtKB">
        <authorList>
            <consortium name="Ensembl"/>
        </authorList>
    </citation>
    <scope>IDENTIFICATION</scope>
    <source>
        <strain evidence="2">Brown Norway</strain>
    </source>
</reference>
<evidence type="ECO:0000313" key="2">
    <source>
        <dbReference type="Ensembl" id="ENSRNOP00000014331.5"/>
    </source>
</evidence>
<keyword evidence="3" id="KW-1185">Reference proteome</keyword>
<organism evidence="2 3">
    <name type="scientific">Rattus norvegicus</name>
    <name type="common">Rat</name>
    <dbReference type="NCBI Taxonomy" id="10116"/>
    <lineage>
        <taxon>Eukaryota</taxon>
        <taxon>Metazoa</taxon>
        <taxon>Chordata</taxon>
        <taxon>Craniata</taxon>
        <taxon>Vertebrata</taxon>
        <taxon>Euteleostomi</taxon>
        <taxon>Mammalia</taxon>
        <taxon>Eutheria</taxon>
        <taxon>Euarchontoglires</taxon>
        <taxon>Glires</taxon>
        <taxon>Rodentia</taxon>
        <taxon>Myomorpha</taxon>
        <taxon>Muroidea</taxon>
        <taxon>Muridae</taxon>
        <taxon>Murinae</taxon>
        <taxon>Rattus</taxon>
    </lineage>
</organism>
<sequence>MCYLVRGHRRRHRQPQPHPGLPAAFRPSCPAPARTLPGPAGAEDHEIPRPAERRTTSSLDKKGRRGQAALPDRCGRELEGADILSNTFYSNGLHTPYETTIRPTASEDRYQELRQALPQCRLRWGADREYGGMLPVSLPEEHRPKCEPPRLMSKGHQHYGFGGEIWPKKLPIEQYYYLTQNKKSDLYGNDSLLPKPPNSTVGEICSSYPIEHPYHTHISRGAMFPAFTSPKDLYTGVKARTQQPFPPTLPTKTYDSTILKTRGNPYRYELLDLPTDSKKKALTWPGQSVYYDFPKCVEKNKPVFYPKPPKTFAPNSSVTPWDTMTSAKDANIQRNLERSHWLTSYTHDFTGLGPMSPLELDDYREKELAELTGQIGFDPQPQEKFHPSLKPPRPLDGRIARLIQNQRPLEATVQIPPSCPDCTPRVLCAFHTFIPSSAEMMAMNDHLLSGLTHKNQNIEDKIKEEQRLLSTYALPSSYESKDMGSLFDLHSLPKITDTKKSDDLYWRQLDVKPLPIARSKSNHYIDYEPHKSTYRDPYAMCLNPVRLSKSNILQNKTDMADLTFDNYLRKPEFLGTDIESSDETRPLLNWISRAGVPKHHTNFRDFKNSFSRSMAHKRLHNSIQEEQKDLRDKLQCGMRHQFYGHNSHYFYN</sequence>
<accession>A0A8L2Q7D6</accession>
<evidence type="ECO:0000313" key="3">
    <source>
        <dbReference type="Proteomes" id="UP000002494"/>
    </source>
</evidence>
<feature type="region of interest" description="Disordered" evidence="1">
    <location>
        <begin position="1"/>
        <end position="71"/>
    </location>
</feature>
<dbReference type="Ensembl" id="ENSRNOT00000014331.6">
    <property type="protein sequence ID" value="ENSRNOP00000014331.5"/>
    <property type="gene ID" value="ENSRNOG00000010594.6"/>
</dbReference>
<dbReference type="AlphaFoldDB" id="A0A8L2Q7D6"/>
<dbReference type="PANTHER" id="PTHR31393:SF2">
    <property type="entry name" value="CHROMOSOME 7 OPEN READING FRAME 31"/>
    <property type="match status" value="1"/>
</dbReference>
<dbReference type="GeneTree" id="ENSGT00390000015236"/>
<feature type="compositionally biased region" description="Basic and acidic residues" evidence="1">
    <location>
        <begin position="42"/>
        <end position="61"/>
    </location>
</feature>
<evidence type="ECO:0000313" key="4">
    <source>
        <dbReference type="RGD" id="1563788"/>
    </source>
</evidence>
<feature type="compositionally biased region" description="Basic residues" evidence="1">
    <location>
        <begin position="1"/>
        <end position="15"/>
    </location>
</feature>
<dbReference type="Pfam" id="PF15093">
    <property type="entry name" value="SPMIP4-like"/>
    <property type="match status" value="1"/>
</dbReference>
<dbReference type="OrthoDB" id="10040207at2759"/>
<dbReference type="PANTHER" id="PTHR31393">
    <property type="entry name" value="C5ORF31"/>
    <property type="match status" value="1"/>
</dbReference>
<dbReference type="InterPro" id="IPR027886">
    <property type="entry name" value="SPMIP4"/>
</dbReference>